<feature type="region of interest" description="Disordered" evidence="1">
    <location>
        <begin position="1"/>
        <end position="27"/>
    </location>
</feature>
<keyword evidence="2" id="KW-0472">Membrane</keyword>
<evidence type="ECO:0000256" key="1">
    <source>
        <dbReference type="SAM" id="MobiDB-lite"/>
    </source>
</evidence>
<name>A0ABU7JT81_9NOCA</name>
<proteinExistence type="predicted"/>
<protein>
    <submittedName>
        <fullName evidence="3">DUF3618 domain-containing protein</fullName>
    </submittedName>
</protein>
<comment type="caution">
    <text evidence="3">The sequence shown here is derived from an EMBL/GenBank/DDBJ whole genome shotgun (WGS) entry which is preliminary data.</text>
</comment>
<evidence type="ECO:0000313" key="4">
    <source>
        <dbReference type="Proteomes" id="UP001331936"/>
    </source>
</evidence>
<keyword evidence="2" id="KW-1133">Transmembrane helix</keyword>
<dbReference type="EMBL" id="JAUZMZ010000073">
    <property type="protein sequence ID" value="MEE2033229.1"/>
    <property type="molecule type" value="Genomic_DNA"/>
</dbReference>
<dbReference type="RefSeq" id="WP_330152640.1">
    <property type="nucleotide sequence ID" value="NZ_JAUZMZ010000073.1"/>
</dbReference>
<evidence type="ECO:0000313" key="3">
    <source>
        <dbReference type="EMBL" id="MEE2033229.1"/>
    </source>
</evidence>
<feature type="transmembrane region" description="Helical" evidence="2">
    <location>
        <begin position="72"/>
        <end position="89"/>
    </location>
</feature>
<keyword evidence="4" id="KW-1185">Reference proteome</keyword>
<keyword evidence="2" id="KW-0812">Transmembrane</keyword>
<gene>
    <name evidence="3" type="ORF">Q8814_14075</name>
</gene>
<evidence type="ECO:0000256" key="2">
    <source>
        <dbReference type="SAM" id="Phobius"/>
    </source>
</evidence>
<feature type="compositionally biased region" description="Polar residues" evidence="1">
    <location>
        <begin position="7"/>
        <end position="20"/>
    </location>
</feature>
<dbReference type="Pfam" id="PF12277">
    <property type="entry name" value="DUF3618"/>
    <property type="match status" value="1"/>
</dbReference>
<sequence>MSDSAKDNPATNSPATNSPVTGAVPTVDTDIEQQRAELAATVGELADRLDVPTRVKHAADERLDQVRDRPDLIAAAAGALVAVLALVVWRRRRRSKNELVVLRAPVYV</sequence>
<organism evidence="3 4">
    <name type="scientific">Rhodococcus chondri</name>
    <dbReference type="NCBI Taxonomy" id="3065941"/>
    <lineage>
        <taxon>Bacteria</taxon>
        <taxon>Bacillati</taxon>
        <taxon>Actinomycetota</taxon>
        <taxon>Actinomycetes</taxon>
        <taxon>Mycobacteriales</taxon>
        <taxon>Nocardiaceae</taxon>
        <taxon>Rhodococcus</taxon>
    </lineage>
</organism>
<dbReference type="InterPro" id="IPR022062">
    <property type="entry name" value="DUF3618"/>
</dbReference>
<accession>A0ABU7JT81</accession>
<reference evidence="3 4" key="1">
    <citation type="submission" date="2023-08" db="EMBL/GenBank/DDBJ databases">
        <authorList>
            <person name="Girao M."/>
            <person name="Carvalho M.F."/>
        </authorList>
    </citation>
    <scope>NUCLEOTIDE SEQUENCE [LARGE SCALE GENOMIC DNA]</scope>
    <source>
        <strain evidence="3 4">CC-R104</strain>
    </source>
</reference>
<dbReference type="Proteomes" id="UP001331936">
    <property type="component" value="Unassembled WGS sequence"/>
</dbReference>